<evidence type="ECO:0000256" key="1">
    <source>
        <dbReference type="SAM" id="MobiDB-lite"/>
    </source>
</evidence>
<dbReference type="Gene3D" id="3.10.129.10">
    <property type="entry name" value="Hotdog Thioesterase"/>
    <property type="match status" value="1"/>
</dbReference>
<gene>
    <name evidence="2" type="ORF">CCMP2556_LOCUS43325</name>
</gene>
<protein>
    <recommendedName>
        <fullName evidence="4">Thioesterase domain-containing protein</fullName>
    </recommendedName>
</protein>
<dbReference type="InterPro" id="IPR052061">
    <property type="entry name" value="PTE-AB_protein"/>
</dbReference>
<evidence type="ECO:0008006" key="4">
    <source>
        <dbReference type="Google" id="ProtNLM"/>
    </source>
</evidence>
<dbReference type="InterPro" id="IPR029069">
    <property type="entry name" value="HotDog_dom_sf"/>
</dbReference>
<keyword evidence="3" id="KW-1185">Reference proteome</keyword>
<evidence type="ECO:0000313" key="2">
    <source>
        <dbReference type="EMBL" id="CAK9090115.1"/>
    </source>
</evidence>
<dbReference type="PANTHER" id="PTHR47260">
    <property type="entry name" value="UPF0644 PROTEIN PB2B4.06"/>
    <property type="match status" value="1"/>
</dbReference>
<sequence>MHRDLKPGNILLDRSGQEPGMAAPSFQAPDVARSPRTPMAAKPKAGLALSASIYAGWQLHQAIRAEEDPWQHHLGQDAQLLELERHKLLHGRQDKQFIWQTCTGPGKIEECKIYRCARGEVDREVSLDAPEVLEGKTRICAVLHVGHELNGHPGLLHGGFTSAILDDFTGLATWMEKDAQDLGQDAKIFTAHLDLSYRRPLPANSEYLVEANGLHRPEMVRTAVQSSFWEPGKPRRLQREPPRVELLGTPLEADVDAMQAPYGHMSLGQLPISLPTLTFAEMIPNCPPVLNDLLELCFQVCLVVSGMLRAVQWSMDLCVSFK</sequence>
<reference evidence="2 3" key="1">
    <citation type="submission" date="2024-02" db="EMBL/GenBank/DDBJ databases">
        <authorList>
            <person name="Chen Y."/>
            <person name="Shah S."/>
            <person name="Dougan E. K."/>
            <person name="Thang M."/>
            <person name="Chan C."/>
        </authorList>
    </citation>
    <scope>NUCLEOTIDE SEQUENCE [LARGE SCALE GENOMIC DNA]</scope>
</reference>
<dbReference type="EMBL" id="CAXAMN010024806">
    <property type="protein sequence ID" value="CAK9090115.1"/>
    <property type="molecule type" value="Genomic_DNA"/>
</dbReference>
<proteinExistence type="predicted"/>
<comment type="caution">
    <text evidence="2">The sequence shown here is derived from an EMBL/GenBank/DDBJ whole genome shotgun (WGS) entry which is preliminary data.</text>
</comment>
<evidence type="ECO:0000313" key="3">
    <source>
        <dbReference type="Proteomes" id="UP001642484"/>
    </source>
</evidence>
<organism evidence="2 3">
    <name type="scientific">Durusdinium trenchii</name>
    <dbReference type="NCBI Taxonomy" id="1381693"/>
    <lineage>
        <taxon>Eukaryota</taxon>
        <taxon>Sar</taxon>
        <taxon>Alveolata</taxon>
        <taxon>Dinophyceae</taxon>
        <taxon>Suessiales</taxon>
        <taxon>Symbiodiniaceae</taxon>
        <taxon>Durusdinium</taxon>
    </lineage>
</organism>
<dbReference type="Proteomes" id="UP001642484">
    <property type="component" value="Unassembled WGS sequence"/>
</dbReference>
<dbReference type="CDD" id="cd03443">
    <property type="entry name" value="PaaI_thioesterase"/>
    <property type="match status" value="1"/>
</dbReference>
<dbReference type="PANTHER" id="PTHR47260:SF1">
    <property type="entry name" value="UPF0644 PROTEIN PB2B4.06"/>
    <property type="match status" value="1"/>
</dbReference>
<accession>A0ABP0QRN7</accession>
<dbReference type="SUPFAM" id="SSF54637">
    <property type="entry name" value="Thioesterase/thiol ester dehydrase-isomerase"/>
    <property type="match status" value="1"/>
</dbReference>
<feature type="region of interest" description="Disordered" evidence="1">
    <location>
        <begin position="1"/>
        <end position="38"/>
    </location>
</feature>
<name>A0ABP0QRN7_9DINO</name>